<evidence type="ECO:0000313" key="4">
    <source>
        <dbReference type="EMBL" id="SEE03592.1"/>
    </source>
</evidence>
<accession>A0A1H5FJI3</accession>
<dbReference type="Proteomes" id="UP000182375">
    <property type="component" value="Unassembled WGS sequence"/>
</dbReference>
<dbReference type="InterPro" id="IPR051052">
    <property type="entry name" value="Diverse_substrate_MTase"/>
</dbReference>
<protein>
    <submittedName>
        <fullName evidence="4">Methyltransferase domain-containing protein</fullName>
    </submittedName>
</protein>
<proteinExistence type="predicted"/>
<evidence type="ECO:0000313" key="5">
    <source>
        <dbReference type="Proteomes" id="UP000182375"/>
    </source>
</evidence>
<dbReference type="Gene3D" id="3.40.50.150">
    <property type="entry name" value="Vaccinia Virus protein VP39"/>
    <property type="match status" value="1"/>
</dbReference>
<dbReference type="EMBL" id="FNTD01000004">
    <property type="protein sequence ID" value="SEE03592.1"/>
    <property type="molecule type" value="Genomic_DNA"/>
</dbReference>
<dbReference type="PANTHER" id="PTHR44942">
    <property type="entry name" value="METHYLTRANSF_11 DOMAIN-CONTAINING PROTEIN"/>
    <property type="match status" value="1"/>
</dbReference>
<keyword evidence="1 4" id="KW-0489">Methyltransferase</keyword>
<gene>
    <name evidence="4" type="ORF">SAMN04490357_6699</name>
</gene>
<keyword evidence="2 4" id="KW-0808">Transferase</keyword>
<dbReference type="InterPro" id="IPR029063">
    <property type="entry name" value="SAM-dependent_MTases_sf"/>
</dbReference>
<dbReference type="SUPFAM" id="SSF53335">
    <property type="entry name" value="S-adenosyl-L-methionine-dependent methyltransferases"/>
    <property type="match status" value="1"/>
</dbReference>
<dbReference type="AlphaFoldDB" id="A0A1H5FJI3"/>
<feature type="domain" description="Methyltransferase" evidence="3">
    <location>
        <begin position="42"/>
        <end position="134"/>
    </location>
</feature>
<dbReference type="STRING" id="67331.SAMN04490357_6699"/>
<dbReference type="RefSeq" id="WP_070026050.1">
    <property type="nucleotide sequence ID" value="NZ_FNTD01000004.1"/>
</dbReference>
<evidence type="ECO:0000259" key="3">
    <source>
        <dbReference type="Pfam" id="PF13649"/>
    </source>
</evidence>
<dbReference type="Pfam" id="PF13649">
    <property type="entry name" value="Methyltransf_25"/>
    <property type="match status" value="1"/>
</dbReference>
<dbReference type="CDD" id="cd02440">
    <property type="entry name" value="AdoMet_MTases"/>
    <property type="match status" value="1"/>
</dbReference>
<dbReference type="InterPro" id="IPR041698">
    <property type="entry name" value="Methyltransf_25"/>
</dbReference>
<dbReference type="PANTHER" id="PTHR44942:SF4">
    <property type="entry name" value="METHYLTRANSFERASE TYPE 11 DOMAIN-CONTAINING PROTEIN"/>
    <property type="match status" value="1"/>
</dbReference>
<dbReference type="GO" id="GO:0032259">
    <property type="term" value="P:methylation"/>
    <property type="evidence" value="ECO:0007669"/>
    <property type="project" value="UniProtKB-KW"/>
</dbReference>
<name>A0A1H5FJI3_9ACTN</name>
<sequence length="254" mass="27797">MSTTEAKFDGLANNYDQARPRYPAELFQHLVEYLPKAGRLRVVDAGAGTGIALEGLLPQLPADAEVHAVDVSTDMIRVGREKFPQVVWHEGTAEGYLASCPSATLDLVVAAQSYQWMDRAAYVREAARSLSPTGVCLVVQNNRNHAAGGFAAAYEDLLEELSPGYSRSYRSFDIAAELGGTFTRVERRAADWTQTLTVEEFVTMSSSSTQAQRAVAAVGPVFYARVRRLCAQHESGGRLELPYVSEAFYAVRPQ</sequence>
<evidence type="ECO:0000256" key="1">
    <source>
        <dbReference type="ARBA" id="ARBA00022603"/>
    </source>
</evidence>
<organism evidence="4 5">
    <name type="scientific">Streptomyces misionensis</name>
    <dbReference type="NCBI Taxonomy" id="67331"/>
    <lineage>
        <taxon>Bacteria</taxon>
        <taxon>Bacillati</taxon>
        <taxon>Actinomycetota</taxon>
        <taxon>Actinomycetes</taxon>
        <taxon>Kitasatosporales</taxon>
        <taxon>Streptomycetaceae</taxon>
        <taxon>Streptomyces</taxon>
    </lineage>
</organism>
<dbReference type="GeneID" id="95515727"/>
<reference evidence="4 5" key="1">
    <citation type="submission" date="2016-10" db="EMBL/GenBank/DDBJ databases">
        <authorList>
            <person name="de Groot N.N."/>
        </authorList>
    </citation>
    <scope>NUCLEOTIDE SEQUENCE [LARGE SCALE GENOMIC DNA]</scope>
    <source>
        <strain evidence="4 5">DSM 40306</strain>
    </source>
</reference>
<evidence type="ECO:0000256" key="2">
    <source>
        <dbReference type="ARBA" id="ARBA00022679"/>
    </source>
</evidence>
<dbReference type="GO" id="GO:0008168">
    <property type="term" value="F:methyltransferase activity"/>
    <property type="evidence" value="ECO:0007669"/>
    <property type="project" value="UniProtKB-KW"/>
</dbReference>